<proteinExistence type="predicted"/>
<evidence type="ECO:0000313" key="1">
    <source>
        <dbReference type="EMBL" id="CDW55723.1"/>
    </source>
</evidence>
<sequence length="133" mass="14470">MLYIVETDRFREDILFTDTVGKNGQVIVGKKILPATKAASIRDVTEYGSCKGAKVAIFRDARRISKLSNNDDDDDDPKNAFAKYAAPGQIPIGTVKVGKCRLIKCVDSAIGNWFLVNDAGQTYGDGLPDSPDE</sequence>
<keyword evidence="2" id="KW-1185">Reference proteome</keyword>
<dbReference type="Proteomes" id="UP000030665">
    <property type="component" value="Unassembled WGS sequence"/>
</dbReference>
<reference evidence="1" key="2">
    <citation type="submission" date="2014-03" db="EMBL/GenBank/DDBJ databases">
        <title>The whipworm genome and dual-species transcriptomics of an intimate host-pathogen interaction.</title>
        <authorList>
            <person name="Foth B.J."/>
            <person name="Tsai I.J."/>
            <person name="Reid A.J."/>
            <person name="Bancroft A.J."/>
            <person name="Nichol S."/>
            <person name="Tracey A."/>
            <person name="Holroyd N."/>
            <person name="Cotton J.A."/>
            <person name="Stanley E.J."/>
            <person name="Zarowiecki M."/>
            <person name="Liu J.Z."/>
            <person name="Huckvale T."/>
            <person name="Cooper P.J."/>
            <person name="Grencis R.K."/>
            <person name="Berriman M."/>
        </authorList>
    </citation>
    <scope>NUCLEOTIDE SEQUENCE [LARGE SCALE GENOMIC DNA]</scope>
</reference>
<dbReference type="AlphaFoldDB" id="A0A077Z7Y6"/>
<accession>A0A077Z7Y6</accession>
<protein>
    <submittedName>
        <fullName evidence="1">Uncharacterized protein</fullName>
    </submittedName>
</protein>
<reference evidence="1" key="1">
    <citation type="submission" date="2014-01" db="EMBL/GenBank/DDBJ databases">
        <authorList>
            <person name="Aslett M."/>
        </authorList>
    </citation>
    <scope>NUCLEOTIDE SEQUENCE</scope>
</reference>
<gene>
    <name evidence="1" type="ORF">TTRE_0000399601</name>
</gene>
<organism evidence="1 2">
    <name type="scientific">Trichuris trichiura</name>
    <name type="common">Whipworm</name>
    <name type="synonym">Trichocephalus trichiurus</name>
    <dbReference type="NCBI Taxonomy" id="36087"/>
    <lineage>
        <taxon>Eukaryota</taxon>
        <taxon>Metazoa</taxon>
        <taxon>Ecdysozoa</taxon>
        <taxon>Nematoda</taxon>
        <taxon>Enoplea</taxon>
        <taxon>Dorylaimia</taxon>
        <taxon>Trichinellida</taxon>
        <taxon>Trichuridae</taxon>
        <taxon>Trichuris</taxon>
    </lineage>
</organism>
<evidence type="ECO:0000313" key="2">
    <source>
        <dbReference type="Proteomes" id="UP000030665"/>
    </source>
</evidence>
<name>A0A077Z7Y6_TRITR</name>
<dbReference type="EMBL" id="HG805973">
    <property type="protein sequence ID" value="CDW55723.1"/>
    <property type="molecule type" value="Genomic_DNA"/>
</dbReference>